<dbReference type="KEGG" id="mgm:Mmc1_0963"/>
<evidence type="ECO:0000313" key="5">
    <source>
        <dbReference type="Proteomes" id="UP000002586"/>
    </source>
</evidence>
<dbReference type="Gene3D" id="3.90.550.10">
    <property type="entry name" value="Spore Coat Polysaccharide Biosynthesis Protein SpsA, Chain A"/>
    <property type="match status" value="1"/>
</dbReference>
<dbReference type="InterPro" id="IPR050065">
    <property type="entry name" value="GlmU-like"/>
</dbReference>
<dbReference type="HOGENOM" id="CLU_029499_2_1_5"/>
<dbReference type="eggNOG" id="COG1208">
    <property type="taxonomic scope" value="Bacteria"/>
</dbReference>
<protein>
    <submittedName>
        <fullName evidence="4">Nucleotidyl transferase</fullName>
    </submittedName>
</protein>
<feature type="domain" description="Nucleotidyl transferase" evidence="3">
    <location>
        <begin position="7"/>
        <end position="135"/>
    </location>
</feature>
<dbReference type="CDD" id="cd06422">
    <property type="entry name" value="NTP_transferase_like_1"/>
    <property type="match status" value="1"/>
</dbReference>
<keyword evidence="2" id="KW-0548">Nucleotidyltransferase</keyword>
<dbReference type="Proteomes" id="UP000002586">
    <property type="component" value="Chromosome"/>
</dbReference>
<dbReference type="PANTHER" id="PTHR43584">
    <property type="entry name" value="NUCLEOTIDYL TRANSFERASE"/>
    <property type="match status" value="1"/>
</dbReference>
<dbReference type="AlphaFoldDB" id="A0L688"/>
<dbReference type="STRING" id="156889.Mmc1_0963"/>
<keyword evidence="1 4" id="KW-0808">Transferase</keyword>
<organism evidence="4 5">
    <name type="scientific">Magnetococcus marinus (strain ATCC BAA-1437 / JCM 17883 / MC-1)</name>
    <dbReference type="NCBI Taxonomy" id="156889"/>
    <lineage>
        <taxon>Bacteria</taxon>
        <taxon>Pseudomonadati</taxon>
        <taxon>Pseudomonadota</taxon>
        <taxon>Magnetococcia</taxon>
        <taxon>Magnetococcales</taxon>
        <taxon>Magnetococcaceae</taxon>
        <taxon>Magnetococcus</taxon>
    </lineage>
</organism>
<reference evidence="4 5" key="2">
    <citation type="journal article" date="2012" name="Int. J. Syst. Evol. Microbiol.">
        <title>Magnetococcus marinus gen. nov., sp. nov., a marine, magnetotactic bacterium that represents a novel lineage (Magnetococcaceae fam. nov.; Magnetococcales ord. nov.) at the base of the Alphaproteobacteria.</title>
        <authorList>
            <person name="Bazylinski D.A."/>
            <person name="Williams T.J."/>
            <person name="Lefevre C.T."/>
            <person name="Berg R.J."/>
            <person name="Zhang C.L."/>
            <person name="Bowser S.S."/>
            <person name="Dean A.J."/>
            <person name="Beveridge T.J."/>
        </authorList>
    </citation>
    <scope>NUCLEOTIDE SEQUENCE [LARGE SCALE GENOMIC DNA]</scope>
    <source>
        <strain evidence="5">ATCC BAA-1437 / JCM 17883 / MC-1</strain>
    </source>
</reference>
<dbReference type="InterPro" id="IPR005835">
    <property type="entry name" value="NTP_transferase_dom"/>
</dbReference>
<dbReference type="EMBL" id="CP000471">
    <property type="protein sequence ID" value="ABK43481.1"/>
    <property type="molecule type" value="Genomic_DNA"/>
</dbReference>
<evidence type="ECO:0000256" key="2">
    <source>
        <dbReference type="ARBA" id="ARBA00022695"/>
    </source>
</evidence>
<dbReference type="GO" id="GO:0016779">
    <property type="term" value="F:nucleotidyltransferase activity"/>
    <property type="evidence" value="ECO:0007669"/>
    <property type="project" value="UniProtKB-KW"/>
</dbReference>
<sequence length="244" mass="26930">MEIPFPAMILAAGRGTRLAAWTEHTPKPLVPVAGTPVIFLTLQRLAWLGFRRVVINAHHLGAQLREQVGDGQRWGVQIQWSMEPQLLETGGGVCQALPLLDAPQFLVVNGDVVWDLDLRPLLEGFDPRRMDALLGLVENPAEGVGDFVRDGAGCLQRGRGVVGSWTYSGIQILARHALQGYAIEPFSLNRVYDAALAKGRLQGVPLRGFWADMGTPERLAQTEKHWREHNPVVMQRIVAQNALD</sequence>
<evidence type="ECO:0000313" key="4">
    <source>
        <dbReference type="EMBL" id="ABK43481.1"/>
    </source>
</evidence>
<evidence type="ECO:0000259" key="3">
    <source>
        <dbReference type="Pfam" id="PF00483"/>
    </source>
</evidence>
<dbReference type="Pfam" id="PF00483">
    <property type="entry name" value="NTP_transferase"/>
    <property type="match status" value="1"/>
</dbReference>
<keyword evidence="5" id="KW-1185">Reference proteome</keyword>
<dbReference type="SUPFAM" id="SSF53448">
    <property type="entry name" value="Nucleotide-diphospho-sugar transferases"/>
    <property type="match status" value="1"/>
</dbReference>
<gene>
    <name evidence="4" type="ordered locus">Mmc1_0963</name>
</gene>
<dbReference type="PANTHER" id="PTHR43584:SF8">
    <property type="entry name" value="N-ACETYLMURAMATE ALPHA-1-PHOSPHATE URIDYLYLTRANSFERASE"/>
    <property type="match status" value="1"/>
</dbReference>
<accession>A0L688</accession>
<reference evidence="5" key="1">
    <citation type="journal article" date="2009" name="Appl. Environ. Microbiol.">
        <title>Complete genome sequence of the chemolithoautotrophic marine magnetotactic coccus strain MC-1.</title>
        <authorList>
            <person name="Schubbe S."/>
            <person name="Williams T.J."/>
            <person name="Xie G."/>
            <person name="Kiss H.E."/>
            <person name="Brettin T.S."/>
            <person name="Martinez D."/>
            <person name="Ross C.A."/>
            <person name="Schuler D."/>
            <person name="Cox B.L."/>
            <person name="Nealson K.H."/>
            <person name="Bazylinski D.A."/>
        </authorList>
    </citation>
    <scope>NUCLEOTIDE SEQUENCE [LARGE SCALE GENOMIC DNA]</scope>
    <source>
        <strain evidence="5">ATCC BAA-1437 / JCM 17883 / MC-1</strain>
    </source>
</reference>
<evidence type="ECO:0000256" key="1">
    <source>
        <dbReference type="ARBA" id="ARBA00022679"/>
    </source>
</evidence>
<dbReference type="InterPro" id="IPR029044">
    <property type="entry name" value="Nucleotide-diphossugar_trans"/>
</dbReference>
<name>A0L688_MAGMM</name>
<dbReference type="OrthoDB" id="9788272at2"/>
<dbReference type="RefSeq" id="WP_011712638.1">
    <property type="nucleotide sequence ID" value="NC_008576.1"/>
</dbReference>
<proteinExistence type="predicted"/>